<organism evidence="9 10">
    <name type="scientific">Caulobacter zeae</name>
    <dbReference type="NCBI Taxonomy" id="2055137"/>
    <lineage>
        <taxon>Bacteria</taxon>
        <taxon>Pseudomonadati</taxon>
        <taxon>Pseudomonadota</taxon>
        <taxon>Alphaproteobacteria</taxon>
        <taxon>Caulobacterales</taxon>
        <taxon>Caulobacteraceae</taxon>
        <taxon>Caulobacter</taxon>
    </lineage>
</organism>
<feature type="transmembrane region" description="Helical" evidence="7">
    <location>
        <begin position="305"/>
        <end position="325"/>
    </location>
</feature>
<comment type="subcellular location">
    <subcellularLocation>
        <location evidence="1">Cell membrane</location>
        <topology evidence="1">Multi-pass membrane protein</topology>
    </subcellularLocation>
</comment>
<protein>
    <submittedName>
        <fullName evidence="9">MFS transporter</fullName>
    </submittedName>
</protein>
<evidence type="ECO:0000259" key="8">
    <source>
        <dbReference type="PROSITE" id="PS50850"/>
    </source>
</evidence>
<keyword evidence="5 7" id="KW-1133">Transmembrane helix</keyword>
<gene>
    <name evidence="9" type="ORF">SGCZBJ_16380</name>
</gene>
<dbReference type="SUPFAM" id="SSF103473">
    <property type="entry name" value="MFS general substrate transporter"/>
    <property type="match status" value="1"/>
</dbReference>
<comment type="caution">
    <text evidence="9">The sequence shown here is derived from an EMBL/GenBank/DDBJ whole genome shotgun (WGS) entry which is preliminary data.</text>
</comment>
<dbReference type="InterPro" id="IPR020846">
    <property type="entry name" value="MFS_dom"/>
</dbReference>
<dbReference type="GO" id="GO:0022857">
    <property type="term" value="F:transmembrane transporter activity"/>
    <property type="evidence" value="ECO:0007669"/>
    <property type="project" value="InterPro"/>
</dbReference>
<feature type="transmembrane region" description="Helical" evidence="7">
    <location>
        <begin position="56"/>
        <end position="77"/>
    </location>
</feature>
<feature type="transmembrane region" description="Helical" evidence="7">
    <location>
        <begin position="160"/>
        <end position="180"/>
    </location>
</feature>
<dbReference type="PROSITE" id="PS50850">
    <property type="entry name" value="MFS"/>
    <property type="match status" value="1"/>
</dbReference>
<evidence type="ECO:0000256" key="1">
    <source>
        <dbReference type="ARBA" id="ARBA00004651"/>
    </source>
</evidence>
<dbReference type="AlphaFoldDB" id="A0A2N5DBA3"/>
<evidence type="ECO:0000256" key="4">
    <source>
        <dbReference type="ARBA" id="ARBA00022692"/>
    </source>
</evidence>
<dbReference type="Proteomes" id="UP000234479">
    <property type="component" value="Unassembled WGS sequence"/>
</dbReference>
<accession>A0A2N5DBA3</accession>
<dbReference type="RefSeq" id="WP_101719056.1">
    <property type="nucleotide sequence ID" value="NZ_PJRS01000033.1"/>
</dbReference>
<feature type="transmembrane region" description="Helical" evidence="7">
    <location>
        <begin position="89"/>
        <end position="109"/>
    </location>
</feature>
<feature type="transmembrane region" description="Helical" evidence="7">
    <location>
        <begin position="401"/>
        <end position="419"/>
    </location>
</feature>
<dbReference type="Pfam" id="PF07690">
    <property type="entry name" value="MFS_1"/>
    <property type="match status" value="1"/>
</dbReference>
<keyword evidence="10" id="KW-1185">Reference proteome</keyword>
<feature type="transmembrane region" description="Helical" evidence="7">
    <location>
        <begin position="373"/>
        <end position="394"/>
    </location>
</feature>
<dbReference type="OrthoDB" id="9783227at2"/>
<name>A0A2N5DBA3_9CAUL</name>
<keyword evidence="4 7" id="KW-0812">Transmembrane</keyword>
<dbReference type="PANTHER" id="PTHR43045">
    <property type="entry name" value="SHIKIMATE TRANSPORTER"/>
    <property type="match status" value="1"/>
</dbReference>
<proteinExistence type="predicted"/>
<keyword evidence="2" id="KW-0813">Transport</keyword>
<dbReference type="InterPro" id="IPR011701">
    <property type="entry name" value="MFS"/>
</dbReference>
<feature type="domain" description="Major facilitator superfamily (MFS) profile" evidence="8">
    <location>
        <begin position="15"/>
        <end position="424"/>
    </location>
</feature>
<keyword evidence="6 7" id="KW-0472">Membrane</keyword>
<sequence>MTASADPTANSSRRVLMASLVGTAVEFYDFYIYATAASLVFGPLFFPSHSASMQLLASYASLAVAFFARPVGAIAFGHFGDRIGRKSTLVASLMLMGGSTLLIAFLPTYQMAGWLAPALLCVLRFGQGFGLGGEWGGAALLAVENAPPGWKARFGMFPQLGAPVGFIAANGLFLILGLLLSPEQFMAWGWRLPFLASAVLVGLGLWVRLKLTETPAFAAALAHEPPPAVPLAELLKRHWKETLGGTFAVVCCFALFYLSTAFALGYGAKTLGYDRQLFLGVQLFAILFMAGGIVASGYWSDATTPRRVLMAGCAMTVGAGVLLPVMMGAGSLALICAFLSLALFAMGFVYGPLGSWLPELFPARVRYTGASMAFNIGGIIGGGLTPMAATFLAAQGGLVPVGIYLAVAAAISFVALVLLKTRTEA</sequence>
<dbReference type="PANTHER" id="PTHR43045:SF2">
    <property type="entry name" value="INNER MEMBRANE METABOLITE TRANSPORT PROTEIN YHJE"/>
    <property type="match status" value="1"/>
</dbReference>
<evidence type="ECO:0000256" key="2">
    <source>
        <dbReference type="ARBA" id="ARBA00022448"/>
    </source>
</evidence>
<reference evidence="9 10" key="1">
    <citation type="submission" date="2017-12" db="EMBL/GenBank/DDBJ databases">
        <title>The genome sequence of Caulobacter sp. 410.</title>
        <authorList>
            <person name="Gao J."/>
            <person name="Mao X."/>
            <person name="Sun J."/>
        </authorList>
    </citation>
    <scope>NUCLEOTIDE SEQUENCE [LARGE SCALE GENOMIC DNA]</scope>
    <source>
        <strain evidence="9 10">410</strain>
    </source>
</reference>
<evidence type="ECO:0000313" key="9">
    <source>
        <dbReference type="EMBL" id="PLR23343.1"/>
    </source>
</evidence>
<feature type="transmembrane region" description="Helical" evidence="7">
    <location>
        <begin position="277"/>
        <end position="299"/>
    </location>
</feature>
<evidence type="ECO:0000256" key="6">
    <source>
        <dbReference type="ARBA" id="ARBA00023136"/>
    </source>
</evidence>
<feature type="transmembrane region" description="Helical" evidence="7">
    <location>
        <begin position="192"/>
        <end position="209"/>
    </location>
</feature>
<feature type="transmembrane region" description="Helical" evidence="7">
    <location>
        <begin position="332"/>
        <end position="353"/>
    </location>
</feature>
<dbReference type="GO" id="GO:0005886">
    <property type="term" value="C:plasma membrane"/>
    <property type="evidence" value="ECO:0007669"/>
    <property type="project" value="UniProtKB-SubCell"/>
</dbReference>
<keyword evidence="3" id="KW-1003">Cell membrane</keyword>
<evidence type="ECO:0000256" key="7">
    <source>
        <dbReference type="SAM" id="Phobius"/>
    </source>
</evidence>
<feature type="transmembrane region" description="Helical" evidence="7">
    <location>
        <begin position="15"/>
        <end position="36"/>
    </location>
</feature>
<evidence type="ECO:0000256" key="3">
    <source>
        <dbReference type="ARBA" id="ARBA00022475"/>
    </source>
</evidence>
<dbReference type="InterPro" id="IPR036259">
    <property type="entry name" value="MFS_trans_sf"/>
</dbReference>
<dbReference type="Gene3D" id="1.20.1250.20">
    <property type="entry name" value="MFS general substrate transporter like domains"/>
    <property type="match status" value="2"/>
</dbReference>
<evidence type="ECO:0000313" key="10">
    <source>
        <dbReference type="Proteomes" id="UP000234479"/>
    </source>
</evidence>
<evidence type="ECO:0000256" key="5">
    <source>
        <dbReference type="ARBA" id="ARBA00022989"/>
    </source>
</evidence>
<feature type="transmembrane region" description="Helical" evidence="7">
    <location>
        <begin position="243"/>
        <end position="265"/>
    </location>
</feature>
<dbReference type="EMBL" id="PJRS01000033">
    <property type="protein sequence ID" value="PLR23343.1"/>
    <property type="molecule type" value="Genomic_DNA"/>
</dbReference>
<dbReference type="CDD" id="cd17369">
    <property type="entry name" value="MFS_ShiA_like"/>
    <property type="match status" value="1"/>
</dbReference>